<proteinExistence type="predicted"/>
<protein>
    <submittedName>
        <fullName evidence="2">SEC-C motif-containing protein</fullName>
    </submittedName>
</protein>
<evidence type="ECO:0000313" key="2">
    <source>
        <dbReference type="EMBL" id="MBB3167758.1"/>
    </source>
</evidence>
<dbReference type="SUPFAM" id="SSF103642">
    <property type="entry name" value="Sec-C motif"/>
    <property type="match status" value="1"/>
</dbReference>
<evidence type="ECO:0000313" key="3">
    <source>
        <dbReference type="Proteomes" id="UP000559987"/>
    </source>
</evidence>
<dbReference type="Pfam" id="PF02810">
    <property type="entry name" value="SEC-C"/>
    <property type="match status" value="1"/>
</dbReference>
<gene>
    <name evidence="2" type="ORF">FHS30_000934</name>
</gene>
<accession>A0A839UQD6</accession>
<dbReference type="PANTHER" id="PTHR33747:SF1">
    <property type="entry name" value="ADENYLATE CYCLASE-ASSOCIATED CAP C-TERMINAL DOMAIN-CONTAINING PROTEIN"/>
    <property type="match status" value="1"/>
</dbReference>
<dbReference type="EMBL" id="JACHXZ010000001">
    <property type="protein sequence ID" value="MBB3167758.1"/>
    <property type="molecule type" value="Genomic_DNA"/>
</dbReference>
<dbReference type="Pfam" id="PF17775">
    <property type="entry name" value="YchJ_M-like"/>
    <property type="match status" value="1"/>
</dbReference>
<keyword evidence="3" id="KW-1185">Reference proteome</keyword>
<comment type="caution">
    <text evidence="2">The sequence shown here is derived from an EMBL/GenBank/DDBJ whole genome shotgun (WGS) entry which is preliminary data.</text>
</comment>
<dbReference type="Gene3D" id="3.10.450.50">
    <property type="match status" value="1"/>
</dbReference>
<reference evidence="2 3" key="1">
    <citation type="submission" date="2020-08" db="EMBL/GenBank/DDBJ databases">
        <title>Genomic Encyclopedia of Type Strains, Phase III (KMG-III): the genomes of soil and plant-associated and newly described type strains.</title>
        <authorList>
            <person name="Whitman W."/>
        </authorList>
    </citation>
    <scope>NUCLEOTIDE SEQUENCE [LARGE SCALE GENOMIC DNA]</scope>
    <source>
        <strain evidence="2 3">CECT 8571</strain>
    </source>
</reference>
<dbReference type="RefSeq" id="WP_183908746.1">
    <property type="nucleotide sequence ID" value="NZ_JACHXZ010000001.1"/>
</dbReference>
<dbReference type="Proteomes" id="UP000559987">
    <property type="component" value="Unassembled WGS sequence"/>
</dbReference>
<feature type="domain" description="YchJ-like middle NTF2-like" evidence="1">
    <location>
        <begin position="29"/>
        <end position="120"/>
    </location>
</feature>
<dbReference type="AlphaFoldDB" id="A0A839UQD6"/>
<evidence type="ECO:0000259" key="1">
    <source>
        <dbReference type="Pfam" id="PF17775"/>
    </source>
</evidence>
<dbReference type="PANTHER" id="PTHR33747">
    <property type="entry name" value="UPF0225 PROTEIN SCO1677"/>
    <property type="match status" value="1"/>
</dbReference>
<organism evidence="2 3">
    <name type="scientific">Simiduia aestuariiviva</name>
    <dbReference type="NCBI Taxonomy" id="1510459"/>
    <lineage>
        <taxon>Bacteria</taxon>
        <taxon>Pseudomonadati</taxon>
        <taxon>Pseudomonadota</taxon>
        <taxon>Gammaproteobacteria</taxon>
        <taxon>Cellvibrionales</taxon>
        <taxon>Cellvibrionaceae</taxon>
        <taxon>Simiduia</taxon>
    </lineage>
</organism>
<sequence length="157" mass="17366">MLPDICPCCSGQPYQQCCAPLHAGAPADSPKALMRSRFAAHAIKDLEYIVRSWASAARADIDREALAQWLSAAEFGQLMVRQAQGDTVEFECWYQQDGLLHHLHDLSHFVQEDGHWRYARSEPPKLKATVVGRNDRCPCGSGKKHKQCCLGAMAAAS</sequence>
<dbReference type="InterPro" id="IPR048469">
    <property type="entry name" value="YchJ-like_M"/>
</dbReference>
<dbReference type="InterPro" id="IPR004027">
    <property type="entry name" value="SEC_C_motif"/>
</dbReference>
<name>A0A839UQD6_9GAMM</name>
<dbReference type="InterPro" id="IPR032710">
    <property type="entry name" value="NTF2-like_dom_sf"/>
</dbReference>
<dbReference type="SUPFAM" id="SSF54427">
    <property type="entry name" value="NTF2-like"/>
    <property type="match status" value="1"/>
</dbReference>